<comment type="caution">
    <text evidence="3">The sequence shown here is derived from an EMBL/GenBank/DDBJ whole genome shotgun (WGS) entry which is preliminary data.</text>
</comment>
<keyword evidence="2" id="KW-0472">Membrane</keyword>
<feature type="transmembrane region" description="Helical" evidence="2">
    <location>
        <begin position="164"/>
        <end position="183"/>
    </location>
</feature>
<evidence type="ECO:0000256" key="1">
    <source>
        <dbReference type="SAM" id="MobiDB-lite"/>
    </source>
</evidence>
<feature type="transmembrane region" description="Helical" evidence="2">
    <location>
        <begin position="108"/>
        <end position="131"/>
    </location>
</feature>
<dbReference type="SUPFAM" id="SSF103473">
    <property type="entry name" value="MFS general substrate transporter"/>
    <property type="match status" value="1"/>
</dbReference>
<organism evidence="3 4">
    <name type="scientific">Parascardovia denticolens DSM 10105 = JCM 12538</name>
    <dbReference type="NCBI Taxonomy" id="864564"/>
    <lineage>
        <taxon>Bacteria</taxon>
        <taxon>Bacillati</taxon>
        <taxon>Actinomycetota</taxon>
        <taxon>Actinomycetes</taxon>
        <taxon>Bifidobacteriales</taxon>
        <taxon>Bifidobacteriaceae</taxon>
        <taxon>Parascardovia</taxon>
    </lineage>
</organism>
<feature type="transmembrane region" description="Helical" evidence="2">
    <location>
        <begin position="189"/>
        <end position="209"/>
    </location>
</feature>
<feature type="transmembrane region" description="Helical" evidence="2">
    <location>
        <begin position="65"/>
        <end position="87"/>
    </location>
</feature>
<gene>
    <name evidence="3" type="ORF">HMPREF0620_0133</name>
</gene>
<accession>E6JZ34</accession>
<feature type="region of interest" description="Disordered" evidence="1">
    <location>
        <begin position="1"/>
        <end position="20"/>
    </location>
</feature>
<dbReference type="HOGENOM" id="CLU_927025_0_0_11"/>
<evidence type="ECO:0000313" key="4">
    <source>
        <dbReference type="Proteomes" id="UP000004946"/>
    </source>
</evidence>
<dbReference type="eggNOG" id="ENOG5031HG1">
    <property type="taxonomic scope" value="Bacteria"/>
</dbReference>
<keyword evidence="2" id="KW-0812">Transmembrane</keyword>
<proteinExistence type="predicted"/>
<dbReference type="InterPro" id="IPR036259">
    <property type="entry name" value="MFS_trans_sf"/>
</dbReference>
<feature type="transmembrane region" description="Helical" evidence="2">
    <location>
        <begin position="137"/>
        <end position="157"/>
    </location>
</feature>
<feature type="compositionally biased region" description="Basic residues" evidence="1">
    <location>
        <begin position="232"/>
        <end position="245"/>
    </location>
</feature>
<keyword evidence="2" id="KW-1133">Transmembrane helix</keyword>
<evidence type="ECO:0000313" key="3">
    <source>
        <dbReference type="EMBL" id="EFT83128.1"/>
    </source>
</evidence>
<dbReference type="Proteomes" id="UP000004946">
    <property type="component" value="Chromosome"/>
</dbReference>
<protein>
    <submittedName>
        <fullName evidence="3">Uncharacterized protein</fullName>
    </submittedName>
</protein>
<dbReference type="EMBL" id="AEON01000001">
    <property type="protein sequence ID" value="EFT83128.1"/>
    <property type="molecule type" value="Genomic_DNA"/>
</dbReference>
<sequence>MNDYNDEEGHSQPGRPGTPPTPPIRHVFNLPTWMYYFFWAFVWLLGFGLLAFATDNFGKTTTWGYVLYTICMAISVIFAIIIGYGVGTSKQGLSNAGLAEHMIQGTRIWVLAWLIAFFVCELAVNTVASQYNFNPSGLGILNCILVSALVGLMYLTGSAIFADAPMLIVGLILLLEVLIIPAFRVPRGYWITAVISGIALLAAGIVDYISQNRKAKASKTKKNAKPESSSQTKKRGFGLFKKKASSGKSENEGGAGVTGNSEASTGPSSSGTRQPSSRTSNWS</sequence>
<feature type="compositionally biased region" description="Polar residues" evidence="1">
    <location>
        <begin position="258"/>
        <end position="283"/>
    </location>
</feature>
<reference evidence="3 4" key="1">
    <citation type="submission" date="2010-12" db="EMBL/GenBank/DDBJ databases">
        <authorList>
            <person name="Muzny D."/>
            <person name="Qin X."/>
            <person name="Buhay C."/>
            <person name="Dugan-Rocha S."/>
            <person name="Ding Y."/>
            <person name="Chen G."/>
            <person name="Hawes A."/>
            <person name="Holder M."/>
            <person name="Jhangiani S."/>
            <person name="Johnson A."/>
            <person name="Khan Z."/>
            <person name="Li Z."/>
            <person name="Liu W."/>
            <person name="Liu X."/>
            <person name="Perez L."/>
            <person name="Shen H."/>
            <person name="Wang Q."/>
            <person name="Watt J."/>
            <person name="Xi L."/>
            <person name="Xin Y."/>
            <person name="Zhou J."/>
            <person name="Deng J."/>
            <person name="Jiang H."/>
            <person name="Liu Y."/>
            <person name="Qu J."/>
            <person name="Song X.-Z."/>
            <person name="Zhang L."/>
            <person name="Villasana D."/>
            <person name="Johnson A."/>
            <person name="Liu J."/>
            <person name="Liyanage D."/>
            <person name="Lorensuhewa L."/>
            <person name="Robinson T."/>
            <person name="Song A."/>
            <person name="Song B.-B."/>
            <person name="Dinh H."/>
            <person name="Thornton R."/>
            <person name="Coyle M."/>
            <person name="Francisco L."/>
            <person name="Jackson L."/>
            <person name="Javaid M."/>
            <person name="Korchina V."/>
            <person name="Kovar C."/>
            <person name="Mata R."/>
            <person name="Mathew T."/>
            <person name="Ngo R."/>
            <person name="Nguyen L."/>
            <person name="Nguyen N."/>
            <person name="Okwuonu G."/>
            <person name="Ongeri F."/>
            <person name="Pham C."/>
            <person name="Simmons D."/>
            <person name="Wilczek-Boney K."/>
            <person name="Hale W."/>
            <person name="Jakkamsetti A."/>
            <person name="Pham P."/>
            <person name="Ruth R."/>
            <person name="San Lucas F."/>
            <person name="Warren J."/>
            <person name="Zhang J."/>
            <person name="Zhao Z."/>
            <person name="Zhou C."/>
            <person name="Zhu D."/>
            <person name="Lee S."/>
            <person name="Bess C."/>
            <person name="Blankenburg K."/>
            <person name="Forbes L."/>
            <person name="Fu Q."/>
            <person name="Gubbala S."/>
            <person name="Hirani K."/>
            <person name="Jayaseelan J.C."/>
            <person name="Lara F."/>
            <person name="Munidasa M."/>
            <person name="Palculict T."/>
            <person name="Patil S."/>
            <person name="Pu L.-L."/>
            <person name="Saada N."/>
            <person name="Tang L."/>
            <person name="Weissenberger G."/>
            <person name="Zhu Y."/>
            <person name="Hemphill L."/>
            <person name="Shang Y."/>
            <person name="Youmans B."/>
            <person name="Ayvaz T."/>
            <person name="Ross M."/>
            <person name="Santibanez J."/>
            <person name="Aqrawi P."/>
            <person name="Gross S."/>
            <person name="Joshi V."/>
            <person name="Fowler G."/>
            <person name="Nazareth L."/>
            <person name="Reid J."/>
            <person name="Worley K."/>
            <person name="Petrosino J."/>
            <person name="Highlander S."/>
            <person name="Gibbs R."/>
        </authorList>
    </citation>
    <scope>NUCLEOTIDE SEQUENCE [LARGE SCALE GENOMIC DNA]</scope>
    <source>
        <strain evidence="3 4">DSM 10105</strain>
    </source>
</reference>
<feature type="region of interest" description="Disordered" evidence="1">
    <location>
        <begin position="217"/>
        <end position="283"/>
    </location>
</feature>
<dbReference type="AlphaFoldDB" id="E6JZ34"/>
<name>E6JZ34_PARDN</name>
<keyword evidence="4" id="KW-1185">Reference proteome</keyword>
<evidence type="ECO:0000256" key="2">
    <source>
        <dbReference type="SAM" id="Phobius"/>
    </source>
</evidence>
<feature type="transmembrane region" description="Helical" evidence="2">
    <location>
        <begin position="33"/>
        <end position="53"/>
    </location>
</feature>